<dbReference type="GO" id="GO:0000156">
    <property type="term" value="F:phosphorelay response regulator activity"/>
    <property type="evidence" value="ECO:0007669"/>
    <property type="project" value="TreeGrafter"/>
</dbReference>
<dbReference type="RefSeq" id="WP_050060192.1">
    <property type="nucleotide sequence ID" value="NZ_LBHJ01000007.1"/>
</dbReference>
<keyword evidence="2" id="KW-0902">Two-component regulatory system</keyword>
<dbReference type="Gene3D" id="3.40.50.2300">
    <property type="match status" value="1"/>
</dbReference>
<evidence type="ECO:0000256" key="7">
    <source>
        <dbReference type="PROSITE-ProRule" id="PRU01091"/>
    </source>
</evidence>
<proteinExistence type="predicted"/>
<dbReference type="EMBL" id="JACHEK010000013">
    <property type="protein sequence ID" value="MBB6147214.1"/>
    <property type="molecule type" value="Genomic_DNA"/>
</dbReference>
<dbReference type="InterPro" id="IPR036388">
    <property type="entry name" value="WH-like_DNA-bd_sf"/>
</dbReference>
<reference evidence="10 11" key="1">
    <citation type="submission" date="2020-08" db="EMBL/GenBank/DDBJ databases">
        <title>Genomic Encyclopedia of Type Strains, Phase IV (KMG-IV): sequencing the most valuable type-strain genomes for metagenomic binning, comparative biology and taxonomic classification.</title>
        <authorList>
            <person name="Goeker M."/>
        </authorList>
    </citation>
    <scope>NUCLEOTIDE SEQUENCE [LARGE SCALE GENOMIC DNA]</scope>
    <source>
        <strain evidence="10 11">DSM 103733</strain>
    </source>
</reference>
<dbReference type="PANTHER" id="PTHR48111">
    <property type="entry name" value="REGULATOR OF RPOS"/>
    <property type="match status" value="1"/>
</dbReference>
<dbReference type="OrthoDB" id="116118at2"/>
<dbReference type="AlphaFoldDB" id="A0A841KA90"/>
<feature type="modified residue" description="4-aspartylphosphate" evidence="6">
    <location>
        <position position="51"/>
    </location>
</feature>
<dbReference type="SUPFAM" id="SSF52172">
    <property type="entry name" value="CheY-like"/>
    <property type="match status" value="1"/>
</dbReference>
<evidence type="ECO:0000256" key="2">
    <source>
        <dbReference type="ARBA" id="ARBA00023012"/>
    </source>
</evidence>
<evidence type="ECO:0000259" key="8">
    <source>
        <dbReference type="PROSITE" id="PS50110"/>
    </source>
</evidence>
<dbReference type="Proteomes" id="UP000538666">
    <property type="component" value="Unassembled WGS sequence"/>
</dbReference>
<keyword evidence="1 6" id="KW-0597">Phosphoprotein</keyword>
<feature type="domain" description="OmpR/PhoB-type" evidence="9">
    <location>
        <begin position="123"/>
        <end position="220"/>
    </location>
</feature>
<evidence type="ECO:0000256" key="1">
    <source>
        <dbReference type="ARBA" id="ARBA00022553"/>
    </source>
</evidence>
<comment type="caution">
    <text evidence="10">The sequence shown here is derived from an EMBL/GenBank/DDBJ whole genome shotgun (WGS) entry which is preliminary data.</text>
</comment>
<dbReference type="GO" id="GO:0032993">
    <property type="term" value="C:protein-DNA complex"/>
    <property type="evidence" value="ECO:0007669"/>
    <property type="project" value="TreeGrafter"/>
</dbReference>
<dbReference type="GO" id="GO:0006355">
    <property type="term" value="P:regulation of DNA-templated transcription"/>
    <property type="evidence" value="ECO:0007669"/>
    <property type="project" value="InterPro"/>
</dbReference>
<name>A0A841KA90_9BACT</name>
<evidence type="ECO:0000256" key="4">
    <source>
        <dbReference type="ARBA" id="ARBA00023125"/>
    </source>
</evidence>
<dbReference type="Pfam" id="PF00486">
    <property type="entry name" value="Trans_reg_C"/>
    <property type="match status" value="1"/>
</dbReference>
<accession>A0A841KA90</accession>
<evidence type="ECO:0000259" key="9">
    <source>
        <dbReference type="PROSITE" id="PS51755"/>
    </source>
</evidence>
<evidence type="ECO:0000256" key="6">
    <source>
        <dbReference type="PROSITE-ProRule" id="PRU00169"/>
    </source>
</evidence>
<dbReference type="GO" id="GO:0005829">
    <property type="term" value="C:cytosol"/>
    <property type="evidence" value="ECO:0007669"/>
    <property type="project" value="TreeGrafter"/>
</dbReference>
<dbReference type="PROSITE" id="PS50110">
    <property type="entry name" value="RESPONSE_REGULATORY"/>
    <property type="match status" value="1"/>
</dbReference>
<dbReference type="SMART" id="SM00448">
    <property type="entry name" value="REC"/>
    <property type="match status" value="1"/>
</dbReference>
<keyword evidence="4 7" id="KW-0238">DNA-binding</keyword>
<dbReference type="InterPro" id="IPR011006">
    <property type="entry name" value="CheY-like_superfamily"/>
</dbReference>
<feature type="domain" description="Response regulatory" evidence="8">
    <location>
        <begin position="2"/>
        <end position="116"/>
    </location>
</feature>
<dbReference type="InterPro" id="IPR039420">
    <property type="entry name" value="WalR-like"/>
</dbReference>
<evidence type="ECO:0000313" key="10">
    <source>
        <dbReference type="EMBL" id="MBB6147214.1"/>
    </source>
</evidence>
<keyword evidence="5" id="KW-0804">Transcription</keyword>
<keyword evidence="3" id="KW-0805">Transcription regulation</keyword>
<evidence type="ECO:0000256" key="5">
    <source>
        <dbReference type="ARBA" id="ARBA00023163"/>
    </source>
</evidence>
<dbReference type="FunFam" id="1.10.10.10:FF:000005">
    <property type="entry name" value="Two-component system response regulator"/>
    <property type="match status" value="1"/>
</dbReference>
<dbReference type="InterPro" id="IPR001867">
    <property type="entry name" value="OmpR/PhoB-type_DNA-bd"/>
</dbReference>
<dbReference type="Gene3D" id="6.10.250.690">
    <property type="match status" value="1"/>
</dbReference>
<dbReference type="CDD" id="cd00383">
    <property type="entry name" value="trans_reg_C"/>
    <property type="match status" value="1"/>
</dbReference>
<evidence type="ECO:0000256" key="3">
    <source>
        <dbReference type="ARBA" id="ARBA00023015"/>
    </source>
</evidence>
<dbReference type="PROSITE" id="PS51755">
    <property type="entry name" value="OMPR_PHOB"/>
    <property type="match status" value="1"/>
</dbReference>
<dbReference type="PANTHER" id="PTHR48111:SF22">
    <property type="entry name" value="REGULATOR OF RPOS"/>
    <property type="match status" value="1"/>
</dbReference>
<dbReference type="InterPro" id="IPR001789">
    <property type="entry name" value="Sig_transdc_resp-reg_receiver"/>
</dbReference>
<sequence length="222" mass="25339">MRFLIADDDRSLATLLVRTLNSDGHSVRLAADGLAALESFVDQLPDFTILDLDLPRKDGVEVLRAMRTITYDTPILILTARSDMETRIKCLDFGADDYLLKPFSIAELRARCRALLRRRRDPNLILRQKDLEVNRVERSVRRDGQPVVLTNKEFALLEYLLLNRGQPVSRSTLLEHVWDMRIASTNVVDVYVNYLRRKLGDGGDVPLIQTVRGEGYAIGFRN</sequence>
<organism evidence="10 11">
    <name type="scientific">Silvibacterium bohemicum</name>
    <dbReference type="NCBI Taxonomy" id="1577686"/>
    <lineage>
        <taxon>Bacteria</taxon>
        <taxon>Pseudomonadati</taxon>
        <taxon>Acidobacteriota</taxon>
        <taxon>Terriglobia</taxon>
        <taxon>Terriglobales</taxon>
        <taxon>Acidobacteriaceae</taxon>
        <taxon>Silvibacterium</taxon>
    </lineage>
</organism>
<feature type="DNA-binding region" description="OmpR/PhoB-type" evidence="7">
    <location>
        <begin position="123"/>
        <end position="220"/>
    </location>
</feature>
<dbReference type="Gene3D" id="1.10.10.10">
    <property type="entry name" value="Winged helix-like DNA-binding domain superfamily/Winged helix DNA-binding domain"/>
    <property type="match status" value="1"/>
</dbReference>
<dbReference type="Pfam" id="PF00072">
    <property type="entry name" value="Response_reg"/>
    <property type="match status" value="1"/>
</dbReference>
<protein>
    <submittedName>
        <fullName evidence="10">DNA-binding response OmpR family regulator</fullName>
    </submittedName>
</protein>
<dbReference type="CDD" id="cd17574">
    <property type="entry name" value="REC_OmpR"/>
    <property type="match status" value="1"/>
</dbReference>
<dbReference type="SMART" id="SM00862">
    <property type="entry name" value="Trans_reg_C"/>
    <property type="match status" value="1"/>
</dbReference>
<dbReference type="GO" id="GO:0000976">
    <property type="term" value="F:transcription cis-regulatory region binding"/>
    <property type="evidence" value="ECO:0007669"/>
    <property type="project" value="TreeGrafter"/>
</dbReference>
<evidence type="ECO:0000313" key="11">
    <source>
        <dbReference type="Proteomes" id="UP000538666"/>
    </source>
</evidence>
<keyword evidence="11" id="KW-1185">Reference proteome</keyword>
<gene>
    <name evidence="10" type="ORF">HNQ77_005208</name>
</gene>